<feature type="region of interest" description="Disordered" evidence="1">
    <location>
        <begin position="526"/>
        <end position="640"/>
    </location>
</feature>
<dbReference type="GeneID" id="19169462"/>
<evidence type="ECO:0000256" key="1">
    <source>
        <dbReference type="SAM" id="MobiDB-lite"/>
    </source>
</evidence>
<feature type="region of interest" description="Disordered" evidence="1">
    <location>
        <begin position="290"/>
        <end position="334"/>
    </location>
</feature>
<feature type="region of interest" description="Disordered" evidence="1">
    <location>
        <begin position="677"/>
        <end position="724"/>
    </location>
</feature>
<dbReference type="AlphaFoldDB" id="W9XVS5"/>
<reference evidence="2 3" key="1">
    <citation type="submission" date="2013-03" db="EMBL/GenBank/DDBJ databases">
        <title>The Genome Sequence of Capronia epimyces CBS 606.96.</title>
        <authorList>
            <consortium name="The Broad Institute Genomics Platform"/>
            <person name="Cuomo C."/>
            <person name="de Hoog S."/>
            <person name="Gorbushina A."/>
            <person name="Walker B."/>
            <person name="Young S.K."/>
            <person name="Zeng Q."/>
            <person name="Gargeya S."/>
            <person name="Fitzgerald M."/>
            <person name="Haas B."/>
            <person name="Abouelleil A."/>
            <person name="Allen A.W."/>
            <person name="Alvarado L."/>
            <person name="Arachchi H.M."/>
            <person name="Berlin A.M."/>
            <person name="Chapman S.B."/>
            <person name="Gainer-Dewar J."/>
            <person name="Goldberg J."/>
            <person name="Griggs A."/>
            <person name="Gujja S."/>
            <person name="Hansen M."/>
            <person name="Howarth C."/>
            <person name="Imamovic A."/>
            <person name="Ireland A."/>
            <person name="Larimer J."/>
            <person name="McCowan C."/>
            <person name="Murphy C."/>
            <person name="Pearson M."/>
            <person name="Poon T.W."/>
            <person name="Priest M."/>
            <person name="Roberts A."/>
            <person name="Saif S."/>
            <person name="Shea T."/>
            <person name="Sisk P."/>
            <person name="Sykes S."/>
            <person name="Wortman J."/>
            <person name="Nusbaum C."/>
            <person name="Birren B."/>
        </authorList>
    </citation>
    <scope>NUCLEOTIDE SEQUENCE [LARGE SCALE GENOMIC DNA]</scope>
    <source>
        <strain evidence="2 3">CBS 606.96</strain>
    </source>
</reference>
<dbReference type="HOGENOM" id="CLU_012619_0_0_1"/>
<feature type="region of interest" description="Disordered" evidence="1">
    <location>
        <begin position="221"/>
        <end position="273"/>
    </location>
</feature>
<name>W9XVS5_9EURO</name>
<evidence type="ECO:0000313" key="3">
    <source>
        <dbReference type="Proteomes" id="UP000019478"/>
    </source>
</evidence>
<feature type="compositionally biased region" description="Basic residues" evidence="1">
    <location>
        <begin position="8"/>
        <end position="18"/>
    </location>
</feature>
<feature type="compositionally biased region" description="Basic and acidic residues" evidence="1">
    <location>
        <begin position="848"/>
        <end position="864"/>
    </location>
</feature>
<sequence length="1004" mass="107972">MDTGLKKLWSRRKRKRHDGMRDSGVGSLRKSQSTDQTGRSITDTPRATHVHDYSIDHVFSHASPTSTATSPPISGPGTKMQPMLAGIVRPPTSLSRPGTSGSDSLMSAITRAADAIARSEQDYQASAEMHRQNGLGTKAPRYIDIFSLYNAKGVHSPSRYNEDVAERNLDLTRVALEGSQNGYISSSKFQEEVAIRNAYPSPPSDTSIKVSLLLSQDGIDRPRSSGWVGNMSSRTSNHPQIPRGPEHRPVSREQNVESSIGSHFRQQSDRSLEFQPQRHELPASLSQLNGVASTNRHPSHLSLATRPRLDGTADRSPEYSPNHTGNPSDHEPVPVQTLRSYQLTAAELTQARITDRPQPSQLKDARYTRGANGSQGPGGPLGSPSSHSNTPSVKRAIKLPNRTILDLTGDDSEVFSEGAPESNYSSSPVVEDAKLDTLRRIRGSAIIGPTAEDRATVSNSPRTKPTPGFSENVHARTFEVASAQQDQDSTIEPWASDTHPRGPRSTSAFSGINTIVSSSPRASVILGTPTTLSNGLATGGHSHPQEATPNQQSRAEEETSAYQPSIQKAPTKDENLVRKQAKAARVQVEQESGLKPRMIANGSAVTSQKKQNAFPEQDRSQATQASSSYSRDPGGMPSVQPYIHLASESLQPVDAVGANRAPGVIARDFADIAPKSTLSSVPEDAEPEGNRRPQRSGRLGDERRSHSPAANLDRPYAGGQFSAKPPIYESTIDEAGLARKQAEARAALIRLQESLNENFLQPIPAPLVRSSSSPGVSRRTSSFSDHDPVAPASIFTQIKNDFPEIKVEAEKSVDGGGSETSSHGLTTLPPTNGPEAVSRVKPSFVTAQRDDGRRNQKGKQRVDVAADLGGPGPPVLTDQIDLKQPMSLSLPPPHLFHLDGYISKQQQQPPPSPGEISLSSFPVPVSSPRQSARAANHTTGPPQDGEQQLHAPASLHSRPGSGSVEVRRQSSQRSHASSASAFSIPFHLIPGRSSSIRDQSVVEE</sequence>
<feature type="compositionally biased region" description="Basic and acidic residues" evidence="1">
    <location>
        <begin position="244"/>
        <end position="255"/>
    </location>
</feature>
<feature type="region of interest" description="Disordered" evidence="1">
    <location>
        <begin position="810"/>
        <end position="879"/>
    </location>
</feature>
<feature type="compositionally biased region" description="Low complexity" evidence="1">
    <location>
        <begin position="769"/>
        <end position="783"/>
    </location>
</feature>
<feature type="region of interest" description="Disordered" evidence="1">
    <location>
        <begin position="350"/>
        <end position="401"/>
    </location>
</feature>
<protein>
    <submittedName>
        <fullName evidence="2">Uncharacterized protein</fullName>
    </submittedName>
</protein>
<feature type="region of interest" description="Disordered" evidence="1">
    <location>
        <begin position="903"/>
        <end position="1004"/>
    </location>
</feature>
<dbReference type="Proteomes" id="UP000019478">
    <property type="component" value="Unassembled WGS sequence"/>
</dbReference>
<dbReference type="EMBL" id="AMGY01000004">
    <property type="protein sequence ID" value="EXJ84677.1"/>
    <property type="molecule type" value="Genomic_DNA"/>
</dbReference>
<feature type="compositionally biased region" description="Polar residues" evidence="1">
    <location>
        <begin position="29"/>
        <end position="45"/>
    </location>
</feature>
<dbReference type="RefSeq" id="XP_007733662.1">
    <property type="nucleotide sequence ID" value="XM_007735472.1"/>
</dbReference>
<feature type="compositionally biased region" description="Polar residues" evidence="1">
    <location>
        <begin position="620"/>
        <end position="630"/>
    </location>
</feature>
<feature type="compositionally biased region" description="Polar residues" evidence="1">
    <location>
        <begin position="230"/>
        <end position="239"/>
    </location>
</feature>
<gene>
    <name evidence="2" type="ORF">A1O3_05347</name>
</gene>
<dbReference type="OrthoDB" id="4158554at2759"/>
<feature type="compositionally biased region" description="Low complexity" evidence="1">
    <location>
        <begin position="960"/>
        <end position="983"/>
    </location>
</feature>
<organism evidence="2 3">
    <name type="scientific">Capronia epimyces CBS 606.96</name>
    <dbReference type="NCBI Taxonomy" id="1182542"/>
    <lineage>
        <taxon>Eukaryota</taxon>
        <taxon>Fungi</taxon>
        <taxon>Dikarya</taxon>
        <taxon>Ascomycota</taxon>
        <taxon>Pezizomycotina</taxon>
        <taxon>Eurotiomycetes</taxon>
        <taxon>Chaetothyriomycetidae</taxon>
        <taxon>Chaetothyriales</taxon>
        <taxon>Herpotrichiellaceae</taxon>
        <taxon>Capronia</taxon>
    </lineage>
</organism>
<evidence type="ECO:0000313" key="2">
    <source>
        <dbReference type="EMBL" id="EXJ84677.1"/>
    </source>
</evidence>
<keyword evidence="3" id="KW-1185">Reference proteome</keyword>
<comment type="caution">
    <text evidence="2">The sequence shown here is derived from an EMBL/GenBank/DDBJ whole genome shotgun (WGS) entry which is preliminary data.</text>
</comment>
<feature type="compositionally biased region" description="Basic and acidic residues" evidence="1">
    <location>
        <begin position="307"/>
        <end position="317"/>
    </location>
</feature>
<feature type="region of interest" description="Disordered" evidence="1">
    <location>
        <begin position="766"/>
        <end position="789"/>
    </location>
</feature>
<feature type="compositionally biased region" description="Polar residues" evidence="1">
    <location>
        <begin position="819"/>
        <end position="830"/>
    </location>
</feature>
<feature type="region of interest" description="Disordered" evidence="1">
    <location>
        <begin position="1"/>
        <end position="48"/>
    </location>
</feature>
<feature type="compositionally biased region" description="Low complexity" evidence="1">
    <location>
        <begin position="917"/>
        <end position="931"/>
    </location>
</feature>
<proteinExistence type="predicted"/>
<accession>W9XVS5</accession>
<feature type="compositionally biased region" description="Polar residues" evidence="1">
    <location>
        <begin position="256"/>
        <end position="265"/>
    </location>
</feature>
<feature type="region of interest" description="Disordered" evidence="1">
    <location>
        <begin position="482"/>
        <end position="511"/>
    </location>
</feature>